<keyword evidence="4 6" id="KW-1133">Transmembrane helix</keyword>
<sequence>MSDQPIASGPGPYSDVPYDVFSQKLLSVSSRRGSIQSGHIGGAGNILDLFRSNSHQTHDEFNPDIEDNIGFYTEQTPLKSDNIAQNLRDPTNYTHLNQDNTIISTATNLHNNNNNNNNNDLISQISHINSLSVNHLALQPSLASLKRIRSHSTIKHVILEGSLPEVETSVKEEFSILTKYSIPLVITFLLQYSLNVASVFSVGKIGKSELAAVSLAGMTANITGYCLFQGAATALDTLCPQAYGRKDYKQVGLQFLKCTIFLFLISIPVSLVWIFGAPLILNFLVDDEKLISLATSYLSILAIGLPGFILFETLKKYLQAQNIFHASTYVILFAAPFNAFTNYYLVWSEFFNLGFIGAPIAIVLTNYIMASLLLIYTIYIDGYQCWCGISKDVFKNWSKMLNLSYNGTISVVSEWLFFELITLSAARFGTVELAAQSVLATICILIYQIPFAISIAVSTRIANFIGSASKKSSIISTHSSIIFALIVGIFNAIILTIFKYNIVELFTDDEQVIKLASEIIPLGALYQINDCLAAITGGILRGQGRQRLSAYISLVSYYLISLPFGFYFAFGLNFKLFGLWSGLVLAIILISISQIIFVLKSNWDSIINESLQDALNEVNINADTRSILSHTIHDELDNLSLI</sequence>
<evidence type="ECO:0000256" key="6">
    <source>
        <dbReference type="SAM" id="Phobius"/>
    </source>
</evidence>
<dbReference type="EMBL" id="JAEUBF010001015">
    <property type="protein sequence ID" value="KAH3673347.1"/>
    <property type="molecule type" value="Genomic_DNA"/>
</dbReference>
<keyword evidence="5 6" id="KW-0472">Membrane</keyword>
<comment type="similarity">
    <text evidence="2">Belongs to the multi antimicrobial extrusion (MATE) (TC 2.A.66.1) family.</text>
</comment>
<dbReference type="PANTHER" id="PTHR11206">
    <property type="entry name" value="MULTIDRUG RESISTANCE PROTEIN"/>
    <property type="match status" value="1"/>
</dbReference>
<dbReference type="GO" id="GO:0015297">
    <property type="term" value="F:antiporter activity"/>
    <property type="evidence" value="ECO:0007669"/>
    <property type="project" value="InterPro"/>
</dbReference>
<protein>
    <recommendedName>
        <fullName evidence="9">MATE efflux family protein</fullName>
    </recommendedName>
</protein>
<gene>
    <name evidence="7" type="ORF">WICMUC_003707</name>
</gene>
<accession>A0A9P8PL33</accession>
<feature type="transmembrane region" description="Helical" evidence="6">
    <location>
        <begin position="480"/>
        <end position="499"/>
    </location>
</feature>
<comment type="caution">
    <text evidence="7">The sequence shown here is derived from an EMBL/GenBank/DDBJ whole genome shotgun (WGS) entry which is preliminary data.</text>
</comment>
<evidence type="ECO:0000313" key="7">
    <source>
        <dbReference type="EMBL" id="KAH3673347.1"/>
    </source>
</evidence>
<feature type="transmembrane region" description="Helical" evidence="6">
    <location>
        <begin position="576"/>
        <end position="599"/>
    </location>
</feature>
<name>A0A9P8PL33_9ASCO</name>
<evidence type="ECO:0000256" key="1">
    <source>
        <dbReference type="ARBA" id="ARBA00004141"/>
    </source>
</evidence>
<reference evidence="7" key="1">
    <citation type="journal article" date="2021" name="Open Biol.">
        <title>Shared evolutionary footprints suggest mitochondrial oxidative damage underlies multiple complex I losses in fungi.</title>
        <authorList>
            <person name="Schikora-Tamarit M.A."/>
            <person name="Marcet-Houben M."/>
            <person name="Nosek J."/>
            <person name="Gabaldon T."/>
        </authorList>
    </citation>
    <scope>NUCLEOTIDE SEQUENCE</scope>
    <source>
        <strain evidence="7">CBS6341</strain>
    </source>
</reference>
<dbReference type="InterPro" id="IPR045069">
    <property type="entry name" value="MATE_euk"/>
</dbReference>
<dbReference type="GO" id="GO:0042910">
    <property type="term" value="F:xenobiotic transmembrane transporter activity"/>
    <property type="evidence" value="ECO:0007669"/>
    <property type="project" value="InterPro"/>
</dbReference>
<keyword evidence="8" id="KW-1185">Reference proteome</keyword>
<evidence type="ECO:0008006" key="9">
    <source>
        <dbReference type="Google" id="ProtNLM"/>
    </source>
</evidence>
<dbReference type="GO" id="GO:0016020">
    <property type="term" value="C:membrane"/>
    <property type="evidence" value="ECO:0007669"/>
    <property type="project" value="UniProtKB-SubCell"/>
</dbReference>
<dbReference type="GO" id="GO:1990961">
    <property type="term" value="P:xenobiotic detoxification by transmembrane export across the plasma membrane"/>
    <property type="evidence" value="ECO:0007669"/>
    <property type="project" value="InterPro"/>
</dbReference>
<reference evidence="7" key="2">
    <citation type="submission" date="2021-01" db="EMBL/GenBank/DDBJ databases">
        <authorList>
            <person name="Schikora-Tamarit M.A."/>
        </authorList>
    </citation>
    <scope>NUCLEOTIDE SEQUENCE</scope>
    <source>
        <strain evidence="7">CBS6341</strain>
    </source>
</reference>
<feature type="transmembrane region" description="Helical" evidence="6">
    <location>
        <begin position="519"/>
        <end position="539"/>
    </location>
</feature>
<dbReference type="Proteomes" id="UP000769528">
    <property type="component" value="Unassembled WGS sequence"/>
</dbReference>
<evidence type="ECO:0000256" key="3">
    <source>
        <dbReference type="ARBA" id="ARBA00022692"/>
    </source>
</evidence>
<feature type="transmembrane region" description="Helical" evidence="6">
    <location>
        <begin position="255"/>
        <end position="284"/>
    </location>
</feature>
<dbReference type="NCBIfam" id="TIGR00797">
    <property type="entry name" value="matE"/>
    <property type="match status" value="1"/>
</dbReference>
<evidence type="ECO:0000256" key="2">
    <source>
        <dbReference type="ARBA" id="ARBA00010199"/>
    </source>
</evidence>
<dbReference type="InterPro" id="IPR002528">
    <property type="entry name" value="MATE_fam"/>
</dbReference>
<proteinExistence type="inferred from homology"/>
<feature type="transmembrane region" description="Helical" evidence="6">
    <location>
        <begin position="290"/>
        <end position="311"/>
    </location>
</feature>
<dbReference type="Pfam" id="PF01554">
    <property type="entry name" value="MatE"/>
    <property type="match status" value="2"/>
</dbReference>
<feature type="transmembrane region" description="Helical" evidence="6">
    <location>
        <begin position="400"/>
        <end position="418"/>
    </location>
</feature>
<feature type="transmembrane region" description="Helical" evidence="6">
    <location>
        <begin position="353"/>
        <end position="379"/>
    </location>
</feature>
<dbReference type="CDD" id="cd13132">
    <property type="entry name" value="MATE_eukaryotic"/>
    <property type="match status" value="1"/>
</dbReference>
<feature type="transmembrane region" description="Helical" evidence="6">
    <location>
        <begin position="323"/>
        <end position="347"/>
    </location>
</feature>
<comment type="subcellular location">
    <subcellularLocation>
        <location evidence="1">Membrane</location>
        <topology evidence="1">Multi-pass membrane protein</topology>
    </subcellularLocation>
</comment>
<feature type="transmembrane region" description="Helical" evidence="6">
    <location>
        <begin position="438"/>
        <end position="459"/>
    </location>
</feature>
<dbReference type="AlphaFoldDB" id="A0A9P8PL33"/>
<evidence type="ECO:0000256" key="5">
    <source>
        <dbReference type="ARBA" id="ARBA00023136"/>
    </source>
</evidence>
<keyword evidence="3 6" id="KW-0812">Transmembrane</keyword>
<evidence type="ECO:0000256" key="4">
    <source>
        <dbReference type="ARBA" id="ARBA00022989"/>
    </source>
</evidence>
<dbReference type="OrthoDB" id="2126698at2759"/>
<evidence type="ECO:0000313" key="8">
    <source>
        <dbReference type="Proteomes" id="UP000769528"/>
    </source>
</evidence>
<organism evidence="7 8">
    <name type="scientific">Wickerhamomyces mucosus</name>
    <dbReference type="NCBI Taxonomy" id="1378264"/>
    <lineage>
        <taxon>Eukaryota</taxon>
        <taxon>Fungi</taxon>
        <taxon>Dikarya</taxon>
        <taxon>Ascomycota</taxon>
        <taxon>Saccharomycotina</taxon>
        <taxon>Saccharomycetes</taxon>
        <taxon>Phaffomycetales</taxon>
        <taxon>Wickerhamomycetaceae</taxon>
        <taxon>Wickerhamomyces</taxon>
    </lineage>
</organism>
<feature type="transmembrane region" description="Helical" evidence="6">
    <location>
        <begin position="551"/>
        <end position="570"/>
    </location>
</feature>